<dbReference type="PANTHER" id="PTHR43143:SF1">
    <property type="entry name" value="SERINE_THREONINE-PROTEIN PHOSPHATASE CPPED1"/>
    <property type="match status" value="1"/>
</dbReference>
<dbReference type="Proteomes" id="UP001172082">
    <property type="component" value="Unassembled WGS sequence"/>
</dbReference>
<dbReference type="RefSeq" id="WP_346754835.1">
    <property type="nucleotide sequence ID" value="NZ_JAUJEA010000013.1"/>
</dbReference>
<organism evidence="2 3">
    <name type="scientific">Splendidivirga corallicola</name>
    <dbReference type="NCBI Taxonomy" id="3051826"/>
    <lineage>
        <taxon>Bacteria</taxon>
        <taxon>Pseudomonadati</taxon>
        <taxon>Bacteroidota</taxon>
        <taxon>Cytophagia</taxon>
        <taxon>Cytophagales</taxon>
        <taxon>Splendidivirgaceae</taxon>
        <taxon>Splendidivirga</taxon>
    </lineage>
</organism>
<dbReference type="InterPro" id="IPR004843">
    <property type="entry name" value="Calcineurin-like_PHP"/>
</dbReference>
<dbReference type="PROSITE" id="PS51318">
    <property type="entry name" value="TAT"/>
    <property type="match status" value="1"/>
</dbReference>
<comment type="caution">
    <text evidence="2">The sequence shown here is derived from an EMBL/GenBank/DDBJ whole genome shotgun (WGS) entry which is preliminary data.</text>
</comment>
<evidence type="ECO:0000259" key="1">
    <source>
        <dbReference type="Pfam" id="PF00149"/>
    </source>
</evidence>
<evidence type="ECO:0000313" key="3">
    <source>
        <dbReference type="Proteomes" id="UP001172082"/>
    </source>
</evidence>
<dbReference type="SUPFAM" id="SSF56300">
    <property type="entry name" value="Metallo-dependent phosphatases"/>
    <property type="match status" value="1"/>
</dbReference>
<dbReference type="PANTHER" id="PTHR43143">
    <property type="entry name" value="METALLOPHOSPHOESTERASE, CALCINEURIN SUPERFAMILY"/>
    <property type="match status" value="1"/>
</dbReference>
<accession>A0ABT8KVK3</accession>
<dbReference type="InterPro" id="IPR006311">
    <property type="entry name" value="TAT_signal"/>
</dbReference>
<reference evidence="2" key="1">
    <citation type="submission" date="2023-06" db="EMBL/GenBank/DDBJ databases">
        <title>Genomic of Parafulvivirga corallium.</title>
        <authorList>
            <person name="Wang G."/>
        </authorList>
    </citation>
    <scope>NUCLEOTIDE SEQUENCE</scope>
    <source>
        <strain evidence="2">BMA10</strain>
    </source>
</reference>
<dbReference type="Pfam" id="PF00149">
    <property type="entry name" value="Metallophos"/>
    <property type="match status" value="1"/>
</dbReference>
<proteinExistence type="predicted"/>
<dbReference type="Gene3D" id="3.60.21.10">
    <property type="match status" value="1"/>
</dbReference>
<keyword evidence="3" id="KW-1185">Reference proteome</keyword>
<gene>
    <name evidence="2" type="ORF">QQ008_25700</name>
</gene>
<dbReference type="InterPro" id="IPR051918">
    <property type="entry name" value="STPP_CPPED1"/>
</dbReference>
<name>A0ABT8KVK3_9BACT</name>
<sequence length="344" mass="40523">MSKDINARREFLKKSALGTGALLLPWKINASSVHDFDENKTVRFGLCADVHKDIVPDADERLKIFIDRMKGEKVDFIMQMGDFCHPLPENKSLMEIWEQFPNPKYHMLGNHDMDLGTKKDIMDFWGMDRNYYSFDHGNFHFVVLDPNYIRKKGEEDFIDYAHANFYISYEERPFINDEQLVWLEEDLKATKLPTIIFSHQSLENEKWGVVNRDKLQKLFKTINEAAGFQKIIACLNGHHHVDYYKKLNDIHYLMINSMSYFWLGEDYQASRYDDEIESKYPHLKKVVPFEHSLYALVTLHPKGFLKIEGVDSAFVAPSPNELNYPKQPGWNRPEPIIRDRKMTF</sequence>
<dbReference type="EMBL" id="JAUJEA010000013">
    <property type="protein sequence ID" value="MDN5204811.1"/>
    <property type="molecule type" value="Genomic_DNA"/>
</dbReference>
<dbReference type="InterPro" id="IPR029052">
    <property type="entry name" value="Metallo-depent_PP-like"/>
</dbReference>
<evidence type="ECO:0000313" key="2">
    <source>
        <dbReference type="EMBL" id="MDN5204811.1"/>
    </source>
</evidence>
<feature type="domain" description="Calcineurin-like phosphoesterase" evidence="1">
    <location>
        <begin position="43"/>
        <end position="241"/>
    </location>
</feature>
<protein>
    <submittedName>
        <fullName evidence="2">Metallophosphoesterase</fullName>
    </submittedName>
</protein>